<dbReference type="SUPFAM" id="SSF55021">
    <property type="entry name" value="ACT-like"/>
    <property type="match status" value="1"/>
</dbReference>
<feature type="domain" description="Aspartate/glutamate/uridylate kinase" evidence="10">
    <location>
        <begin position="2"/>
        <end position="277"/>
    </location>
</feature>
<name>A0ABR7CW02_9BACT</name>
<evidence type="ECO:0000256" key="4">
    <source>
        <dbReference type="ARBA" id="ARBA00022741"/>
    </source>
</evidence>
<dbReference type="SUPFAM" id="SSF53633">
    <property type="entry name" value="Carbamate kinase-like"/>
    <property type="match status" value="1"/>
</dbReference>
<comment type="similarity">
    <text evidence="2 8">Belongs to the aspartokinase family.</text>
</comment>
<dbReference type="NCBIfam" id="TIGR00657">
    <property type="entry name" value="asp_kinases"/>
    <property type="match status" value="1"/>
</dbReference>
<keyword evidence="4" id="KW-0547">Nucleotide-binding</keyword>
<dbReference type="PANTHER" id="PTHR21499:SF59">
    <property type="entry name" value="ASPARTOKINASE"/>
    <property type="match status" value="1"/>
</dbReference>
<comment type="caution">
    <text evidence="11">The sequence shown here is derived from an EMBL/GenBank/DDBJ whole genome shotgun (WGS) entry which is preliminary data.</text>
</comment>
<dbReference type="EMBL" id="JACOOH010000001">
    <property type="protein sequence ID" value="MBC5619862.1"/>
    <property type="molecule type" value="Genomic_DNA"/>
</dbReference>
<evidence type="ECO:0000256" key="7">
    <source>
        <dbReference type="ARBA" id="ARBA00047872"/>
    </source>
</evidence>
<evidence type="ECO:0000313" key="12">
    <source>
        <dbReference type="Proteomes" id="UP000646484"/>
    </source>
</evidence>
<evidence type="ECO:0000256" key="8">
    <source>
        <dbReference type="RuleBase" id="RU003448"/>
    </source>
</evidence>
<evidence type="ECO:0000256" key="6">
    <source>
        <dbReference type="ARBA" id="ARBA00022840"/>
    </source>
</evidence>
<accession>A0ABR7CW02</accession>
<dbReference type="EC" id="2.7.2.4" evidence="8"/>
<dbReference type="Proteomes" id="UP000646484">
    <property type="component" value="Unassembled WGS sequence"/>
</dbReference>
<comment type="pathway">
    <text evidence="1 9">Amino-acid biosynthesis; L-lysine biosynthesis via DAP pathway; (S)-tetrahydrodipicolinate from L-aspartate: step 1/4.</text>
</comment>
<dbReference type="InterPro" id="IPR042199">
    <property type="entry name" value="AsparK_Bifunc_asparK/hSer_DH"/>
</dbReference>
<dbReference type="Gene3D" id="1.20.120.1320">
    <property type="entry name" value="Aspartokinase, catalytic domain"/>
    <property type="match status" value="1"/>
</dbReference>
<dbReference type="InterPro" id="IPR045865">
    <property type="entry name" value="ACT-like_dom_sf"/>
</dbReference>
<reference evidence="11 12" key="1">
    <citation type="submission" date="2020-08" db="EMBL/GenBank/DDBJ databases">
        <title>Genome public.</title>
        <authorList>
            <person name="Liu C."/>
            <person name="Sun Q."/>
        </authorList>
    </citation>
    <scope>NUCLEOTIDE SEQUENCE [LARGE SCALE GENOMIC DNA]</scope>
    <source>
        <strain evidence="11 12">NSJ-56</strain>
    </source>
</reference>
<keyword evidence="9" id="KW-0028">Amino-acid biosynthesis</keyword>
<keyword evidence="3 8" id="KW-0808">Transferase</keyword>
<dbReference type="RefSeq" id="WP_186974737.1">
    <property type="nucleotide sequence ID" value="NZ_JACOOH010000001.1"/>
</dbReference>
<protein>
    <recommendedName>
        <fullName evidence="8">Aspartokinase</fullName>
        <ecNumber evidence="8">2.7.2.4</ecNumber>
    </recommendedName>
</protein>
<keyword evidence="5 8" id="KW-0418">Kinase</keyword>
<dbReference type="PIRSF" id="PIRSF000726">
    <property type="entry name" value="Asp_kin"/>
    <property type="match status" value="1"/>
</dbReference>
<evidence type="ECO:0000256" key="1">
    <source>
        <dbReference type="ARBA" id="ARBA00004766"/>
    </source>
</evidence>
<dbReference type="InterPro" id="IPR001341">
    <property type="entry name" value="Asp_kinase"/>
</dbReference>
<proteinExistence type="inferred from homology"/>
<gene>
    <name evidence="11" type="ORF">H8S64_01995</name>
</gene>
<evidence type="ECO:0000256" key="5">
    <source>
        <dbReference type="ARBA" id="ARBA00022777"/>
    </source>
</evidence>
<dbReference type="Pfam" id="PF00696">
    <property type="entry name" value="AA_kinase"/>
    <property type="match status" value="1"/>
</dbReference>
<evidence type="ECO:0000259" key="10">
    <source>
        <dbReference type="Pfam" id="PF00696"/>
    </source>
</evidence>
<keyword evidence="12" id="KW-1185">Reference proteome</keyword>
<evidence type="ECO:0000256" key="2">
    <source>
        <dbReference type="ARBA" id="ARBA00010122"/>
    </source>
</evidence>
<sequence length="427" mass="48718">MKVFKFGGASVKDAEGVKNLSSIVRGQHGQLIVVVSAMGKTTNLLETLCNAYFHRDSKTVAIMEELKNFHLDIVNSLFPLNAPVYKNLDELFTSLGNILNTESSLCYDYEYDRIISFGELISTTIISHYLRLKDIDNLFIDIRKYLKTDQNYRNGNIDLELSGQLCEEAFDFKNTTIYVTQGFIAGTRTNQTTTLGREGSDYTAALLANLLNAEDVTIWKDVPGVMNADPKEYDKAQVISKMSYKEAIELSHFGAKVIHPKTIKPIQNKQIPLYVKSFLHPESSGTIIEEIDEHLKLPPIYINKGNQCLLTLTPRDFSFIAEEKLSHIFAILARYKLKLNLMQNSAISFSFCIDCNTAIFNEFLQQLQEEFEVRYNQDVKLITIRHYTEEAIREIIGDRPSLVEQRSRTTAQFVLRNHMSEPIHSRS</sequence>
<keyword evidence="6" id="KW-0067">ATP-binding</keyword>
<dbReference type="GO" id="GO:0004072">
    <property type="term" value="F:aspartate kinase activity"/>
    <property type="evidence" value="ECO:0007669"/>
    <property type="project" value="UniProtKB-EC"/>
</dbReference>
<comment type="pathway">
    <text evidence="9">Amino-acid biosynthesis; L-methionine biosynthesis via de novo pathway; L-homoserine from L-aspartate: step 1/3.</text>
</comment>
<comment type="catalytic activity">
    <reaction evidence="7 8">
        <text>L-aspartate + ATP = 4-phospho-L-aspartate + ADP</text>
        <dbReference type="Rhea" id="RHEA:23776"/>
        <dbReference type="ChEBI" id="CHEBI:29991"/>
        <dbReference type="ChEBI" id="CHEBI:30616"/>
        <dbReference type="ChEBI" id="CHEBI:57535"/>
        <dbReference type="ChEBI" id="CHEBI:456216"/>
        <dbReference type="EC" id="2.7.2.4"/>
    </reaction>
</comment>
<dbReference type="InterPro" id="IPR001048">
    <property type="entry name" value="Asp/Glu/Uridylate_kinase"/>
</dbReference>
<dbReference type="Gene3D" id="3.40.1160.10">
    <property type="entry name" value="Acetylglutamate kinase-like"/>
    <property type="match status" value="1"/>
</dbReference>
<dbReference type="InterPro" id="IPR036393">
    <property type="entry name" value="AceGlu_kinase-like_sf"/>
</dbReference>
<dbReference type="PANTHER" id="PTHR21499">
    <property type="entry name" value="ASPARTATE KINASE"/>
    <property type="match status" value="1"/>
</dbReference>
<comment type="pathway">
    <text evidence="9">Amino-acid biosynthesis; L-threonine biosynthesis; L-threonine from L-aspartate: step 1/5.</text>
</comment>
<evidence type="ECO:0000256" key="3">
    <source>
        <dbReference type="ARBA" id="ARBA00022679"/>
    </source>
</evidence>
<evidence type="ECO:0000313" key="11">
    <source>
        <dbReference type="EMBL" id="MBC5619862.1"/>
    </source>
</evidence>
<dbReference type="InterPro" id="IPR005260">
    <property type="entry name" value="Asp_kin_monofn"/>
</dbReference>
<evidence type="ECO:0000256" key="9">
    <source>
        <dbReference type="RuleBase" id="RU004249"/>
    </source>
</evidence>
<organism evidence="11 12">
    <name type="scientific">Butyricimonas hominis</name>
    <dbReference type="NCBI Taxonomy" id="2763032"/>
    <lineage>
        <taxon>Bacteria</taxon>
        <taxon>Pseudomonadati</taxon>
        <taxon>Bacteroidota</taxon>
        <taxon>Bacteroidia</taxon>
        <taxon>Bacteroidales</taxon>
        <taxon>Odoribacteraceae</taxon>
        <taxon>Butyricimonas</taxon>
    </lineage>
</organism>